<name>A0A058Z6W5_FONAL</name>
<evidence type="ECO:0000259" key="6">
    <source>
        <dbReference type="PROSITE" id="PS50004"/>
    </source>
</evidence>
<dbReference type="Proteomes" id="UP000030693">
    <property type="component" value="Unassembled WGS sequence"/>
</dbReference>
<feature type="compositionally biased region" description="Low complexity" evidence="5">
    <location>
        <begin position="834"/>
        <end position="857"/>
    </location>
</feature>
<dbReference type="RefSeq" id="XP_009495581.1">
    <property type="nucleotide sequence ID" value="XM_009497306.1"/>
</dbReference>
<feature type="compositionally biased region" description="Low complexity" evidence="5">
    <location>
        <begin position="948"/>
        <end position="959"/>
    </location>
</feature>
<dbReference type="GeneID" id="20528165"/>
<dbReference type="eggNOG" id="KOG1703">
    <property type="taxonomic scope" value="Eukaryota"/>
</dbReference>
<dbReference type="SUPFAM" id="SSF49562">
    <property type="entry name" value="C2 domain (Calcium/lipid-binding domain, CaLB)"/>
    <property type="match status" value="2"/>
</dbReference>
<dbReference type="SMART" id="SM00132">
    <property type="entry name" value="LIM"/>
    <property type="match status" value="4"/>
</dbReference>
<gene>
    <name evidence="9" type="ORF">H696_03440</name>
</gene>
<feature type="region of interest" description="Disordered" evidence="5">
    <location>
        <begin position="1229"/>
        <end position="1259"/>
    </location>
</feature>
<feature type="region of interest" description="Disordered" evidence="5">
    <location>
        <begin position="1290"/>
        <end position="1318"/>
    </location>
</feature>
<dbReference type="SMART" id="SM00239">
    <property type="entry name" value="C2"/>
    <property type="match status" value="2"/>
</dbReference>
<evidence type="ECO:0000256" key="5">
    <source>
        <dbReference type="SAM" id="MobiDB-lite"/>
    </source>
</evidence>
<evidence type="ECO:0000256" key="3">
    <source>
        <dbReference type="ARBA" id="ARBA00022833"/>
    </source>
</evidence>
<feature type="domain" description="C2" evidence="6">
    <location>
        <begin position="122"/>
        <end position="230"/>
    </location>
</feature>
<organism evidence="9">
    <name type="scientific">Fonticula alba</name>
    <name type="common">Slime mold</name>
    <dbReference type="NCBI Taxonomy" id="691883"/>
    <lineage>
        <taxon>Eukaryota</taxon>
        <taxon>Rotosphaerida</taxon>
        <taxon>Fonticulaceae</taxon>
        <taxon>Fonticula</taxon>
    </lineage>
</organism>
<feature type="domain" description="LIM zinc-binding" evidence="8">
    <location>
        <begin position="1387"/>
        <end position="1446"/>
    </location>
</feature>
<dbReference type="CDD" id="cd08368">
    <property type="entry name" value="LIM"/>
    <property type="match status" value="3"/>
</dbReference>
<dbReference type="InterPro" id="IPR008936">
    <property type="entry name" value="Rho_GTPase_activation_prot"/>
</dbReference>
<evidence type="ECO:0000256" key="2">
    <source>
        <dbReference type="ARBA" id="ARBA00022723"/>
    </source>
</evidence>
<dbReference type="InterPro" id="IPR035892">
    <property type="entry name" value="C2_domain_sf"/>
</dbReference>
<protein>
    <recommendedName>
        <fullName evidence="11">Ras-GAP domain-containing protein</fullName>
    </recommendedName>
</protein>
<feature type="compositionally biased region" description="Low complexity" evidence="5">
    <location>
        <begin position="91"/>
        <end position="111"/>
    </location>
</feature>
<dbReference type="eggNOG" id="KOG2059">
    <property type="taxonomic scope" value="Eukaryota"/>
</dbReference>
<dbReference type="GO" id="GO:0046872">
    <property type="term" value="F:metal ion binding"/>
    <property type="evidence" value="ECO:0007669"/>
    <property type="project" value="UniProtKB-KW"/>
</dbReference>
<feature type="compositionally biased region" description="Low complexity" evidence="5">
    <location>
        <begin position="1229"/>
        <end position="1242"/>
    </location>
</feature>
<evidence type="ECO:0000313" key="10">
    <source>
        <dbReference type="Proteomes" id="UP000030693"/>
    </source>
</evidence>
<dbReference type="Pfam" id="PF00412">
    <property type="entry name" value="LIM"/>
    <property type="match status" value="3"/>
</dbReference>
<keyword evidence="3 4" id="KW-0862">Zinc</keyword>
<dbReference type="InterPro" id="IPR000008">
    <property type="entry name" value="C2_dom"/>
</dbReference>
<keyword evidence="1" id="KW-0343">GTPase activation</keyword>
<dbReference type="SUPFAM" id="SSF57716">
    <property type="entry name" value="Glucocorticoid receptor-like (DNA-binding domain)"/>
    <property type="match status" value="3"/>
</dbReference>
<feature type="region of interest" description="Disordered" evidence="5">
    <location>
        <begin position="89"/>
        <end position="128"/>
    </location>
</feature>
<evidence type="ECO:0000256" key="1">
    <source>
        <dbReference type="ARBA" id="ARBA00022468"/>
    </source>
</evidence>
<accession>A0A058Z6W5</accession>
<dbReference type="SUPFAM" id="SSF48350">
    <property type="entry name" value="GTPase activation domain, GAP"/>
    <property type="match status" value="1"/>
</dbReference>
<feature type="domain" description="LIM zinc-binding" evidence="8">
    <location>
        <begin position="1500"/>
        <end position="1554"/>
    </location>
</feature>
<dbReference type="Pfam" id="PF00616">
    <property type="entry name" value="RasGAP"/>
    <property type="match status" value="2"/>
</dbReference>
<evidence type="ECO:0008006" key="11">
    <source>
        <dbReference type="Google" id="ProtNLM"/>
    </source>
</evidence>
<feature type="region of interest" description="Disordered" evidence="5">
    <location>
        <begin position="1"/>
        <end position="54"/>
    </location>
</feature>
<evidence type="ECO:0000256" key="4">
    <source>
        <dbReference type="PROSITE-ProRule" id="PRU00125"/>
    </source>
</evidence>
<dbReference type="InterPro" id="IPR001936">
    <property type="entry name" value="RasGAP_dom"/>
</dbReference>
<dbReference type="InterPro" id="IPR023152">
    <property type="entry name" value="RasGAP_CS"/>
</dbReference>
<dbReference type="OrthoDB" id="775356at2759"/>
<evidence type="ECO:0000259" key="8">
    <source>
        <dbReference type="PROSITE" id="PS50023"/>
    </source>
</evidence>
<proteinExistence type="predicted"/>
<dbReference type="InterPro" id="IPR039360">
    <property type="entry name" value="Ras_GTPase"/>
</dbReference>
<feature type="compositionally biased region" description="Low complexity" evidence="5">
    <location>
        <begin position="1"/>
        <end position="41"/>
    </location>
</feature>
<dbReference type="PROSITE" id="PS00478">
    <property type="entry name" value="LIM_DOMAIN_1"/>
    <property type="match status" value="2"/>
</dbReference>
<dbReference type="Gene3D" id="2.10.110.10">
    <property type="entry name" value="Cysteine Rich Protein"/>
    <property type="match status" value="4"/>
</dbReference>
<dbReference type="PANTHER" id="PTHR10194">
    <property type="entry name" value="RAS GTPASE-ACTIVATING PROTEINS"/>
    <property type="match status" value="1"/>
</dbReference>
<feature type="domain" description="C2" evidence="6">
    <location>
        <begin position="241"/>
        <end position="367"/>
    </location>
</feature>
<feature type="region of interest" description="Disordered" evidence="5">
    <location>
        <begin position="945"/>
        <end position="1001"/>
    </location>
</feature>
<dbReference type="PROSITE" id="PS50023">
    <property type="entry name" value="LIM_DOMAIN_2"/>
    <property type="match status" value="3"/>
</dbReference>
<evidence type="ECO:0000259" key="7">
    <source>
        <dbReference type="PROSITE" id="PS50018"/>
    </source>
</evidence>
<dbReference type="Gene3D" id="2.60.40.150">
    <property type="entry name" value="C2 domain"/>
    <property type="match status" value="2"/>
</dbReference>
<dbReference type="PROSITE" id="PS00509">
    <property type="entry name" value="RAS_GTPASE_ACTIV_1"/>
    <property type="match status" value="1"/>
</dbReference>
<evidence type="ECO:0000313" key="9">
    <source>
        <dbReference type="EMBL" id="KCV69975.1"/>
    </source>
</evidence>
<dbReference type="EMBL" id="KB932205">
    <property type="protein sequence ID" value="KCV69975.1"/>
    <property type="molecule type" value="Genomic_DNA"/>
</dbReference>
<feature type="domain" description="Ras-GAP" evidence="7">
    <location>
        <begin position="480"/>
        <end position="674"/>
    </location>
</feature>
<dbReference type="PROSITE" id="PS50004">
    <property type="entry name" value="C2"/>
    <property type="match status" value="2"/>
</dbReference>
<dbReference type="STRING" id="691883.A0A058Z6W5"/>
<dbReference type="Gene3D" id="1.10.506.10">
    <property type="entry name" value="GTPase Activation - p120gap, domain 1"/>
    <property type="match status" value="2"/>
</dbReference>
<dbReference type="Pfam" id="PF00168">
    <property type="entry name" value="C2"/>
    <property type="match status" value="2"/>
</dbReference>
<sequence>MSTSSRQSSPAPASPVSTQSSLQLEPGATASPTSSTASSGSIAGHSPPSASIYPAMSESMPALVSVSTPNLAPASQRVSFSSLGIELPGETASGSASSPALAPLTIPSPSTSGGGNSPRSAPAGQPPVPCRHALSISVEVIEAKDLKERYDTYCTITVNQEEKFRTKSQLLTHEPEFNEQFYVPLEVDFRALDVVLWDEKRLISDRALGRVSFTKDFLRMRSGKMLEQWYPLSSPGSDSVVSGDVKLEMGLIPGAQPGGNHRLIVSVSEARDLLGRDSATPPDTYVTLHMFPDEQMALPTRATRVFLRSSAPKFQQTFEFEFAGDVGTHSLHVALWDHARYPGNDFMGHFSVSMADLPENWTISEWFPLLPPPSGLLQSLGIKAEDGRPLSFIPRFRRNRSSTGGLSELLSRPRTFIESFQKAPLDQGPMALAAMRGSIRLRVSYSEEYILERSHYLPLVRHISRRDFLLSAMLGRWSAARESLSLTLMRVFDENGILVPFLHSMIRVELAQTTDVNTLFRANSLASKGIDVFMKASGHAFLVNTIGQPVRDLILSKKSFEVDPMRLAKGEDIDKNWKNIEHFLGIIIKAIINSVKHCPPAFSLIFSFIQAEVIARFPDSTAARYTSISGFFFLRFFCPAILGPKLFGLWDEAIDPRQARGLTLIAKIIQSMANLVEFGNKEAFMTPINDVIYQYIPSIKELLDEISSPLPEFHVSKLPKRMISWDVPNPLFSDHSDYERQCFRLFTYLETESKKVSQHLDPSEYALFDELQDMLDDLREKHRSCEDFFKARTNRYSMSSPLSSTSLNLSSELSSKNPFSSGLRLSRLSAGSLGASSPGSVSSSSPSPHSAPMVPSPLSTGAHTPRSDDPHELEWAFSQSAGSSPKHRTSILVPIGSPSAMAAAAGVANAVAETPVLAASLTSTSDVSTTPLVGDIALACEEEVPSGDLPTLPDAVVDDPAPPVPVESTDAEASPATDKQADSPSGAPTEPQSPVLDTTPGDFHKAREVFLAAEESYIPAPSAQFAVAQPNFLTADKTIAMEDSVVLTGVLSTPTIVRSPAPMPTPVVAMDLPVASSVPAAAAPLEEIVMPALPASLTAATGPTITPSASTVTTFIMPLRADLAEPVPVAPYSDAGPPMSTYIAQANTLTVSVSPMPEPLVMQEVVVGSPPAPVATDEFGLPVDFLDQLDAAPASAPAPAPASSDWAATNPALAALLLATQHASSHAGSLAAGLGRGSTAAGPTGSVSSPHTAATPLSPVDDLDSLLQELEASGSGSGTGSIGSVASPGGALVATPAAGQQHPHQPSGTSSSSLQPVFANNDPTQPVLQCAACAYHIELEEEYLSWGGFVWHTDHFTCSHCDCSLTGSRFYFHNRQLYCSTHFEALFSCGKCGDPVSTDVVEALGKKWHANCFCCTDCGMVLSSNFMADEHRMPYCRNHFLQSRGMICRVCTQLVSSDFVRIDGAYLHTSCFTCQECASCLSGKAYLRVGDSTYMCADHYVCFSCKHPISDGQAVSALGKKFHVDHFNCTSCGNTLIDQQLYERGGIPLCYSCF</sequence>
<keyword evidence="10" id="KW-1185">Reference proteome</keyword>
<keyword evidence="2 4" id="KW-0479">Metal-binding</keyword>
<dbReference type="SMART" id="SM00323">
    <property type="entry name" value="RasGAP"/>
    <property type="match status" value="1"/>
</dbReference>
<dbReference type="InterPro" id="IPR001781">
    <property type="entry name" value="Znf_LIM"/>
</dbReference>
<keyword evidence="4" id="KW-0440">LIM domain</keyword>
<reference evidence="9" key="1">
    <citation type="submission" date="2013-04" db="EMBL/GenBank/DDBJ databases">
        <title>The Genome Sequence of Fonticula alba ATCC 38817.</title>
        <authorList>
            <consortium name="The Broad Institute Genomics Platform"/>
            <person name="Russ C."/>
            <person name="Cuomo C."/>
            <person name="Burger G."/>
            <person name="Gray M.W."/>
            <person name="Holland P.W.H."/>
            <person name="King N."/>
            <person name="Lang F.B.F."/>
            <person name="Roger A.J."/>
            <person name="Ruiz-Trillo I."/>
            <person name="Brown M."/>
            <person name="Walker B."/>
            <person name="Young S."/>
            <person name="Zeng Q."/>
            <person name="Gargeya S."/>
            <person name="Fitzgerald M."/>
            <person name="Haas B."/>
            <person name="Abouelleil A."/>
            <person name="Allen A.W."/>
            <person name="Alvarado L."/>
            <person name="Arachchi H.M."/>
            <person name="Berlin A.M."/>
            <person name="Chapman S.B."/>
            <person name="Gainer-Dewar J."/>
            <person name="Goldberg J."/>
            <person name="Griggs A."/>
            <person name="Gujja S."/>
            <person name="Hansen M."/>
            <person name="Howarth C."/>
            <person name="Imamovic A."/>
            <person name="Ireland A."/>
            <person name="Larimer J."/>
            <person name="McCowan C."/>
            <person name="Murphy C."/>
            <person name="Pearson M."/>
            <person name="Poon T.W."/>
            <person name="Priest M."/>
            <person name="Roberts A."/>
            <person name="Saif S."/>
            <person name="Shea T."/>
            <person name="Sisk P."/>
            <person name="Sykes S."/>
            <person name="Wortman J."/>
            <person name="Nusbaum C."/>
            <person name="Birren B."/>
        </authorList>
    </citation>
    <scope>NUCLEOTIDE SEQUENCE [LARGE SCALE GENOMIC DNA]</scope>
    <source>
        <strain evidence="9">ATCC 38817</strain>
    </source>
</reference>
<feature type="domain" description="LIM zinc-binding" evidence="8">
    <location>
        <begin position="1328"/>
        <end position="1386"/>
    </location>
</feature>
<dbReference type="PANTHER" id="PTHR10194:SF60">
    <property type="entry name" value="RAS GTPASE-ACTIVATING PROTEIN RASKOL"/>
    <property type="match status" value="1"/>
</dbReference>
<feature type="compositionally biased region" description="Polar residues" evidence="5">
    <location>
        <begin position="1302"/>
        <end position="1315"/>
    </location>
</feature>
<dbReference type="PROSITE" id="PS50018">
    <property type="entry name" value="RAS_GTPASE_ACTIV_2"/>
    <property type="match status" value="1"/>
</dbReference>
<dbReference type="GO" id="GO:0005096">
    <property type="term" value="F:GTPase activator activity"/>
    <property type="evidence" value="ECO:0007669"/>
    <property type="project" value="UniProtKB-KW"/>
</dbReference>
<feature type="region of interest" description="Disordered" evidence="5">
    <location>
        <begin position="834"/>
        <end position="870"/>
    </location>
</feature>